<accession>A0A1M7HSQ7</accession>
<sequence length="156" mass="17607">MKEPQCLSAVARFHQAFQHPVLTEPSIPDASRCRLRVDLIAEELQELEEAIANQNLVEVADALCDIQYVLSGAILEFGLADKFQSLFEEVQRSNMSKACKSEAEARETVAFYISKGTDCYYKEMDGLFLVYRKSDNKTLKSIHYSPANLASILKNH</sequence>
<evidence type="ECO:0000313" key="3">
    <source>
        <dbReference type="Proteomes" id="UP000184513"/>
    </source>
</evidence>
<dbReference type="STRING" id="388280.SAMN04488057_10146"/>
<dbReference type="OrthoDB" id="9795188at2"/>
<feature type="coiled-coil region" evidence="1">
    <location>
        <begin position="30"/>
        <end position="57"/>
    </location>
</feature>
<dbReference type="InterPro" id="IPR023292">
    <property type="entry name" value="NTP_PyroPHydrolase-like_dom_sf"/>
</dbReference>
<dbReference type="Proteomes" id="UP000184513">
    <property type="component" value="Unassembled WGS sequence"/>
</dbReference>
<organism evidence="2 3">
    <name type="scientific">Cyclobacterium lianum</name>
    <dbReference type="NCBI Taxonomy" id="388280"/>
    <lineage>
        <taxon>Bacteria</taxon>
        <taxon>Pseudomonadati</taxon>
        <taxon>Bacteroidota</taxon>
        <taxon>Cytophagia</taxon>
        <taxon>Cytophagales</taxon>
        <taxon>Cyclobacteriaceae</taxon>
        <taxon>Cyclobacterium</taxon>
    </lineage>
</organism>
<evidence type="ECO:0000313" key="2">
    <source>
        <dbReference type="EMBL" id="SHM31591.1"/>
    </source>
</evidence>
<dbReference type="Pfam" id="PF01503">
    <property type="entry name" value="PRA-PH"/>
    <property type="match status" value="1"/>
</dbReference>
<proteinExistence type="predicted"/>
<dbReference type="Gene3D" id="1.10.3420.10">
    <property type="entry name" value="putative ntp pyrophosphohydrolase like domain"/>
    <property type="match status" value="1"/>
</dbReference>
<dbReference type="CDD" id="cd11530">
    <property type="entry name" value="NTP-PPase_DR2231_like"/>
    <property type="match status" value="1"/>
</dbReference>
<gene>
    <name evidence="2" type="ORF">SAMN04488057_10146</name>
</gene>
<evidence type="ECO:0000256" key="1">
    <source>
        <dbReference type="SAM" id="Coils"/>
    </source>
</evidence>
<dbReference type="EMBL" id="FRCY01000001">
    <property type="protein sequence ID" value="SHM31591.1"/>
    <property type="molecule type" value="Genomic_DNA"/>
</dbReference>
<keyword evidence="3" id="KW-1185">Reference proteome</keyword>
<reference evidence="2 3" key="1">
    <citation type="submission" date="2016-11" db="EMBL/GenBank/DDBJ databases">
        <authorList>
            <person name="Jaros S."/>
            <person name="Januszkiewicz K."/>
            <person name="Wedrychowicz H."/>
        </authorList>
    </citation>
    <scope>NUCLEOTIDE SEQUENCE [LARGE SCALE GENOMIC DNA]</scope>
    <source>
        <strain evidence="2 3">CGMCC 1.6102</strain>
    </source>
</reference>
<name>A0A1M7HSQ7_9BACT</name>
<dbReference type="InterPro" id="IPR033653">
    <property type="entry name" value="NTP-PPase_DR2231-like"/>
</dbReference>
<dbReference type="RefSeq" id="WP_073089894.1">
    <property type="nucleotide sequence ID" value="NZ_FRCY01000001.1"/>
</dbReference>
<keyword evidence="1" id="KW-0175">Coiled coil</keyword>
<dbReference type="GO" id="GO:0016787">
    <property type="term" value="F:hydrolase activity"/>
    <property type="evidence" value="ECO:0007669"/>
    <property type="project" value="UniProtKB-KW"/>
</dbReference>
<dbReference type="InterPro" id="IPR021130">
    <property type="entry name" value="PRib-ATP_PPHydrolase-like"/>
</dbReference>
<dbReference type="AlphaFoldDB" id="A0A1M7HSQ7"/>
<protein>
    <submittedName>
        <fullName evidence="2">Phosphoribosyl-ATP pyrophosphohydrolase</fullName>
    </submittedName>
</protein>
<keyword evidence="2" id="KW-0378">Hydrolase</keyword>